<evidence type="ECO:0000313" key="1">
    <source>
        <dbReference type="EMBL" id="AZS26336.1"/>
    </source>
</evidence>
<dbReference type="PIRSF" id="PIRSF007313">
    <property type="entry name" value="PhnI"/>
    <property type="match status" value="1"/>
</dbReference>
<proteinExistence type="predicted"/>
<evidence type="ECO:0000313" key="2">
    <source>
        <dbReference type="Proteomes" id="UP000256923"/>
    </source>
</evidence>
<dbReference type="RefSeq" id="WP_019282992.1">
    <property type="nucleotide sequence ID" value="NZ_CP022103.1"/>
</dbReference>
<dbReference type="GO" id="GO:0019634">
    <property type="term" value="P:organic phosphonate metabolic process"/>
    <property type="evidence" value="ECO:0007669"/>
    <property type="project" value="InterPro"/>
</dbReference>
<dbReference type="AlphaFoldDB" id="A0A241PLV8"/>
<dbReference type="Pfam" id="PF05861">
    <property type="entry name" value="PhnI"/>
    <property type="match status" value="1"/>
</dbReference>
<organism evidence="1 2">
    <name type="scientific">Vibrio anguillarum</name>
    <name type="common">Listonella anguillarum</name>
    <dbReference type="NCBI Taxonomy" id="55601"/>
    <lineage>
        <taxon>Bacteria</taxon>
        <taxon>Pseudomonadati</taxon>
        <taxon>Pseudomonadota</taxon>
        <taxon>Gammaproteobacteria</taxon>
        <taxon>Vibrionales</taxon>
        <taxon>Vibrionaceae</taxon>
        <taxon>Vibrio</taxon>
    </lineage>
</organism>
<accession>A0A241PLV8</accession>
<name>A0A241PLV8_VIBAN</name>
<sequence>MYVPVKGGEQAIAASRIAVERSRRGDDTIPEIEINQIMAQMSLALDRIMSEGGLYDRRFAAIAFKQAQGDIAEAVFLVRAHRAQLANFGSSQNIDLKTMHYSRHISATQKELAGGQILGATYDYTHRLLNMDLEHSRPQCELPKSVITAPSSPSSSEPLYADLIRTEISKAPIDITRTVLPSLPDPCERLAHLARGEEGYLTGLAYESLRKASTSHPYVAQLMRGSVEIFVELEDLNLTVSIGEVELTACTTVAPSFSSSPHLEAGFGIAFGANERKAVAMAIVDQHFKIEGATSDALMHTDGVAASGYVSHLKLPHYSDFDADLARLRRVQAKEEI</sequence>
<gene>
    <name evidence="1" type="ORF">DYL72_15630</name>
</gene>
<dbReference type="Proteomes" id="UP000256923">
    <property type="component" value="Chromosome 1"/>
</dbReference>
<protein>
    <submittedName>
        <fullName evidence="1">Uncharacterized protein</fullName>
    </submittedName>
</protein>
<dbReference type="InterPro" id="IPR008773">
    <property type="entry name" value="PhnI"/>
</dbReference>
<reference evidence="1 2" key="1">
    <citation type="submission" date="2018-12" db="EMBL/GenBank/DDBJ databases">
        <title>Characterization and Draft Genome of Vibrio anguillarum J360 Marine Pathogen Isolated from an Outbreak in Lumpfish (Cyclopterus lumpus).</title>
        <authorList>
            <person name="Vasquez J.I."/>
            <person name="Cao T."/>
            <person name="Chakraborty S."/>
            <person name="Gnanagobal H."/>
            <person name="Wescot J."/>
            <person name="Boyce D."/>
            <person name="Santander J."/>
        </authorList>
    </citation>
    <scope>NUCLEOTIDE SEQUENCE [LARGE SCALE GENOMIC DNA]</scope>
    <source>
        <strain evidence="1 2">J360</strain>
    </source>
</reference>
<dbReference type="EMBL" id="CP034672">
    <property type="protein sequence ID" value="AZS26336.1"/>
    <property type="molecule type" value="Genomic_DNA"/>
</dbReference>